<dbReference type="Gene3D" id="3.90.79.10">
    <property type="entry name" value="Nucleoside Triphosphate Pyrophosphohydrolase"/>
    <property type="match status" value="1"/>
</dbReference>
<dbReference type="InterPro" id="IPR000086">
    <property type="entry name" value="NUDIX_hydrolase_dom"/>
</dbReference>
<proteinExistence type="predicted"/>
<dbReference type="InterPro" id="IPR020476">
    <property type="entry name" value="Nudix_hydrolase"/>
</dbReference>
<comment type="caution">
    <text evidence="4">The sequence shown here is derived from an EMBL/GenBank/DDBJ whole genome shotgun (WGS) entry which is preliminary data.</text>
</comment>
<dbReference type="PANTHER" id="PTHR11839">
    <property type="entry name" value="UDP/ADP-SUGAR PYROPHOSPHATASE"/>
    <property type="match status" value="1"/>
</dbReference>
<organism evidence="4 5">
    <name type="scientific">Actinorhabdospora filicis</name>
    <dbReference type="NCBI Taxonomy" id="1785913"/>
    <lineage>
        <taxon>Bacteria</taxon>
        <taxon>Bacillati</taxon>
        <taxon>Actinomycetota</taxon>
        <taxon>Actinomycetes</taxon>
        <taxon>Micromonosporales</taxon>
        <taxon>Micromonosporaceae</taxon>
        <taxon>Actinorhabdospora</taxon>
    </lineage>
</organism>
<evidence type="ECO:0000313" key="4">
    <source>
        <dbReference type="EMBL" id="GLZ78256.1"/>
    </source>
</evidence>
<gene>
    <name evidence="4" type="ORF">Afil01_30630</name>
</gene>
<dbReference type="GO" id="GO:0016787">
    <property type="term" value="F:hydrolase activity"/>
    <property type="evidence" value="ECO:0007669"/>
    <property type="project" value="UniProtKB-KW"/>
</dbReference>
<dbReference type="SUPFAM" id="SSF55811">
    <property type="entry name" value="Nudix"/>
    <property type="match status" value="1"/>
</dbReference>
<reference evidence="4" key="1">
    <citation type="submission" date="2023-03" db="EMBL/GenBank/DDBJ databases">
        <title>Actinorhabdospora filicis NBRC 111898.</title>
        <authorList>
            <person name="Ichikawa N."/>
            <person name="Sato H."/>
            <person name="Tonouchi N."/>
        </authorList>
    </citation>
    <scope>NUCLEOTIDE SEQUENCE</scope>
    <source>
        <strain evidence="4">NBRC 111898</strain>
    </source>
</reference>
<evidence type="ECO:0000313" key="5">
    <source>
        <dbReference type="Proteomes" id="UP001165079"/>
    </source>
</evidence>
<evidence type="ECO:0000256" key="1">
    <source>
        <dbReference type="ARBA" id="ARBA00001946"/>
    </source>
</evidence>
<dbReference type="PRINTS" id="PR00502">
    <property type="entry name" value="NUDIXFAMILY"/>
</dbReference>
<feature type="domain" description="Nudix hydrolase" evidence="3">
    <location>
        <begin position="46"/>
        <end position="174"/>
    </location>
</feature>
<dbReference type="InterPro" id="IPR015797">
    <property type="entry name" value="NUDIX_hydrolase-like_dom_sf"/>
</dbReference>
<dbReference type="PROSITE" id="PS51462">
    <property type="entry name" value="NUDIX"/>
    <property type="match status" value="1"/>
</dbReference>
<evidence type="ECO:0000256" key="2">
    <source>
        <dbReference type="ARBA" id="ARBA00022801"/>
    </source>
</evidence>
<dbReference type="Proteomes" id="UP001165079">
    <property type="component" value="Unassembled WGS sequence"/>
</dbReference>
<dbReference type="EMBL" id="BSTX01000002">
    <property type="protein sequence ID" value="GLZ78256.1"/>
    <property type="molecule type" value="Genomic_DNA"/>
</dbReference>
<dbReference type="GO" id="GO:0006753">
    <property type="term" value="P:nucleoside phosphate metabolic process"/>
    <property type="evidence" value="ECO:0007669"/>
    <property type="project" value="TreeGrafter"/>
</dbReference>
<dbReference type="PANTHER" id="PTHR11839:SF18">
    <property type="entry name" value="NUDIX HYDROLASE DOMAIN-CONTAINING PROTEIN"/>
    <property type="match status" value="1"/>
</dbReference>
<protein>
    <submittedName>
        <fullName evidence="4">NUDIX hydrolase</fullName>
    </submittedName>
</protein>
<keyword evidence="2 4" id="KW-0378">Hydrolase</keyword>
<name>A0A9W6SLZ4_9ACTN</name>
<accession>A0A9W6SLZ4</accession>
<evidence type="ECO:0000259" key="3">
    <source>
        <dbReference type="PROSITE" id="PS51462"/>
    </source>
</evidence>
<dbReference type="Pfam" id="PF00293">
    <property type="entry name" value="NUDIX"/>
    <property type="match status" value="1"/>
</dbReference>
<keyword evidence="5" id="KW-1185">Reference proteome</keyword>
<dbReference type="CDD" id="cd03424">
    <property type="entry name" value="NUDIX_ADPRase_Nudt5_UGPPase_Nudt14"/>
    <property type="match status" value="1"/>
</dbReference>
<comment type="cofactor">
    <cofactor evidence="1">
        <name>Mg(2+)</name>
        <dbReference type="ChEBI" id="CHEBI:18420"/>
    </cofactor>
</comment>
<dbReference type="RefSeq" id="WP_285663419.1">
    <property type="nucleotide sequence ID" value="NZ_BSTX01000002.1"/>
</dbReference>
<sequence>MLQDGDERMVWKNLGERPEFTTKWFEIRLADVELPDGRHLDHYLMRLPPVALCVPVNDRGEVLLLWRHRFITDTWGYELAAGIVDAGETIEEAAARECLEETGYRPGPLHHLITVEPGNGLTDAIHVVYWADGAEYVGHPEDDFESSRREWVPLERVPELCADGEIRSANAVAGLLLLHAQRLGR</sequence>
<dbReference type="AlphaFoldDB" id="A0A9W6SLZ4"/>
<dbReference type="GO" id="GO:0005829">
    <property type="term" value="C:cytosol"/>
    <property type="evidence" value="ECO:0007669"/>
    <property type="project" value="TreeGrafter"/>
</dbReference>
<dbReference type="GO" id="GO:0019693">
    <property type="term" value="P:ribose phosphate metabolic process"/>
    <property type="evidence" value="ECO:0007669"/>
    <property type="project" value="TreeGrafter"/>
</dbReference>